<protein>
    <submittedName>
        <fullName evidence="9">ABC transporter permease</fullName>
    </submittedName>
</protein>
<dbReference type="EMBL" id="JAPMLT010000010">
    <property type="protein sequence ID" value="MCX7571346.1"/>
    <property type="molecule type" value="Genomic_DNA"/>
</dbReference>
<comment type="caution">
    <text evidence="9">The sequence shown here is derived from an EMBL/GenBank/DDBJ whole genome shotgun (WGS) entry which is preliminary data.</text>
</comment>
<reference evidence="9 10" key="1">
    <citation type="submission" date="2022-11" db="EMBL/GenBank/DDBJ databases">
        <title>Study of microbial diversity in lake waters.</title>
        <authorList>
            <person name="Zhang J."/>
        </authorList>
    </citation>
    <scope>NUCLEOTIDE SEQUENCE [LARGE SCALE GENOMIC DNA]</scope>
    <source>
        <strain evidence="9 10">DT12</strain>
    </source>
</reference>
<dbReference type="InterPro" id="IPR035906">
    <property type="entry name" value="MetI-like_sf"/>
</dbReference>
<keyword evidence="3" id="KW-1003">Cell membrane</keyword>
<evidence type="ECO:0000259" key="8">
    <source>
        <dbReference type="PROSITE" id="PS50928"/>
    </source>
</evidence>
<organism evidence="9 10">
    <name type="scientific">Tumebacillus lacus</name>
    <dbReference type="NCBI Taxonomy" id="2995335"/>
    <lineage>
        <taxon>Bacteria</taxon>
        <taxon>Bacillati</taxon>
        <taxon>Bacillota</taxon>
        <taxon>Bacilli</taxon>
        <taxon>Bacillales</taxon>
        <taxon>Alicyclobacillaceae</taxon>
        <taxon>Tumebacillus</taxon>
    </lineage>
</organism>
<feature type="transmembrane region" description="Helical" evidence="7">
    <location>
        <begin position="238"/>
        <end position="264"/>
    </location>
</feature>
<keyword evidence="10" id="KW-1185">Reference proteome</keyword>
<feature type="transmembrane region" description="Helical" evidence="7">
    <location>
        <begin position="89"/>
        <end position="108"/>
    </location>
</feature>
<comment type="subcellular location">
    <subcellularLocation>
        <location evidence="1 7">Cell membrane</location>
        <topology evidence="1 7">Multi-pass membrane protein</topology>
    </subcellularLocation>
</comment>
<sequence length="273" mass="30083">MNTNFWTRGAKTPDHGQFLKKKRLTGLGVFLTQAAIFVLFIGLWEIGARQGFVNAFIFSQPSKVWAQGLTMLADGQLLYHTGITVTETLIGFLLGTAAGTLVAVLIWASPFLARVLDPYIVIFNSMPKVALGPIFLVAFGQGYLSIIMMALAVSVVITTIVVYTAFRDVDANMIRLVRTFGGSTWQVFQKVVFPAALPTILSTLKVNVGLAWIGVIVGEFLVAQSGLGYLIIYGFQVFNLTLVMLALFVILIVSTAMYHLVAYFEKRTLKWRD</sequence>
<dbReference type="PROSITE" id="PS50928">
    <property type="entry name" value="ABC_TM1"/>
    <property type="match status" value="1"/>
</dbReference>
<proteinExistence type="inferred from homology"/>
<dbReference type="Gene3D" id="1.10.3720.10">
    <property type="entry name" value="MetI-like"/>
    <property type="match status" value="1"/>
</dbReference>
<dbReference type="SUPFAM" id="SSF161098">
    <property type="entry name" value="MetI-like"/>
    <property type="match status" value="1"/>
</dbReference>
<keyword evidence="6 7" id="KW-0472">Membrane</keyword>
<feature type="transmembrane region" description="Helical" evidence="7">
    <location>
        <begin position="146"/>
        <end position="166"/>
    </location>
</feature>
<dbReference type="InterPro" id="IPR000515">
    <property type="entry name" value="MetI-like"/>
</dbReference>
<dbReference type="PANTHER" id="PTHR30151:SF19">
    <property type="entry name" value="ABC TRANSPORTER PERMEASE"/>
    <property type="match status" value="1"/>
</dbReference>
<evidence type="ECO:0000256" key="2">
    <source>
        <dbReference type="ARBA" id="ARBA00022448"/>
    </source>
</evidence>
<keyword evidence="5 7" id="KW-1133">Transmembrane helix</keyword>
<evidence type="ECO:0000313" key="9">
    <source>
        <dbReference type="EMBL" id="MCX7571346.1"/>
    </source>
</evidence>
<feature type="domain" description="ABC transmembrane type-1" evidence="8">
    <location>
        <begin position="77"/>
        <end position="262"/>
    </location>
</feature>
<dbReference type="PANTHER" id="PTHR30151">
    <property type="entry name" value="ALKANE SULFONATE ABC TRANSPORTER-RELATED, MEMBRANE SUBUNIT"/>
    <property type="match status" value="1"/>
</dbReference>
<dbReference type="RefSeq" id="WP_267152594.1">
    <property type="nucleotide sequence ID" value="NZ_JAPMLT010000010.1"/>
</dbReference>
<feature type="transmembrane region" description="Helical" evidence="7">
    <location>
        <begin position="210"/>
        <end position="232"/>
    </location>
</feature>
<comment type="similarity">
    <text evidence="7">Belongs to the binding-protein-dependent transport system permease family.</text>
</comment>
<evidence type="ECO:0000256" key="5">
    <source>
        <dbReference type="ARBA" id="ARBA00022989"/>
    </source>
</evidence>
<keyword evidence="2 7" id="KW-0813">Transport</keyword>
<evidence type="ECO:0000256" key="6">
    <source>
        <dbReference type="ARBA" id="ARBA00023136"/>
    </source>
</evidence>
<name>A0ABT3X4I4_9BACL</name>
<evidence type="ECO:0000256" key="1">
    <source>
        <dbReference type="ARBA" id="ARBA00004651"/>
    </source>
</evidence>
<feature type="transmembrane region" description="Helical" evidence="7">
    <location>
        <begin position="120"/>
        <end position="140"/>
    </location>
</feature>
<feature type="transmembrane region" description="Helical" evidence="7">
    <location>
        <begin position="24"/>
        <end position="44"/>
    </location>
</feature>
<gene>
    <name evidence="9" type="ORF">OS242_15460</name>
</gene>
<evidence type="ECO:0000256" key="4">
    <source>
        <dbReference type="ARBA" id="ARBA00022692"/>
    </source>
</evidence>
<evidence type="ECO:0000313" key="10">
    <source>
        <dbReference type="Proteomes" id="UP001208017"/>
    </source>
</evidence>
<keyword evidence="4 7" id="KW-0812">Transmembrane</keyword>
<dbReference type="Pfam" id="PF00528">
    <property type="entry name" value="BPD_transp_1"/>
    <property type="match status" value="1"/>
</dbReference>
<evidence type="ECO:0000256" key="3">
    <source>
        <dbReference type="ARBA" id="ARBA00022475"/>
    </source>
</evidence>
<dbReference type="CDD" id="cd06261">
    <property type="entry name" value="TM_PBP2"/>
    <property type="match status" value="1"/>
</dbReference>
<accession>A0ABT3X4I4</accession>
<evidence type="ECO:0000256" key="7">
    <source>
        <dbReference type="RuleBase" id="RU363032"/>
    </source>
</evidence>
<dbReference type="Proteomes" id="UP001208017">
    <property type="component" value="Unassembled WGS sequence"/>
</dbReference>